<name>A0A069QUB5_HOYLO</name>
<dbReference type="Gene3D" id="2.60.120.370">
    <property type="entry name" value="YhcH/YjgK/YiaL"/>
    <property type="match status" value="1"/>
</dbReference>
<dbReference type="PANTHER" id="PTHR34986:SF1">
    <property type="entry name" value="PROTEIN YIAL"/>
    <property type="match status" value="1"/>
</dbReference>
<dbReference type="HOGENOM" id="CLU_107139_2_1_10"/>
<dbReference type="AlphaFoldDB" id="A0A069QUB5"/>
<dbReference type="PANTHER" id="PTHR34986">
    <property type="entry name" value="EVOLVED BETA-GALACTOSIDASE SUBUNIT BETA"/>
    <property type="match status" value="1"/>
</dbReference>
<protein>
    <submittedName>
        <fullName evidence="1">YhcH/YjgK/YiaL family protein</fullName>
    </submittedName>
</protein>
<dbReference type="GO" id="GO:0005829">
    <property type="term" value="C:cytosol"/>
    <property type="evidence" value="ECO:0007669"/>
    <property type="project" value="TreeGrafter"/>
</dbReference>
<evidence type="ECO:0000313" key="1">
    <source>
        <dbReference type="EMBL" id="KDR53471.1"/>
    </source>
</evidence>
<gene>
    <name evidence="1" type="ORF">HMPREF1991_00446</name>
</gene>
<sequence length="149" mass="16645">MVLDMLHNFGKYVALNPYFPLVEAFMREHLLEELAPGTYNIKGEDVVLKVEMATGKSQSEAVLESHRQMIDIQIPLQQPETFGLAAFTSLPDAPYSSEKDISFYPEAAAQNYITCPLGAFMIFFPEDAHAPCIAPNASFKKAIFKVRNV</sequence>
<dbReference type="Proteomes" id="UP000027442">
    <property type="component" value="Unassembled WGS sequence"/>
</dbReference>
<dbReference type="InterPro" id="IPR004375">
    <property type="entry name" value="NanQ/TabA/YiaL"/>
</dbReference>
<dbReference type="PATRIC" id="fig|1122985.7.peg.467"/>
<dbReference type="InterPro" id="IPR037012">
    <property type="entry name" value="NanQ/TabA/YiaL_sf"/>
</dbReference>
<accession>A0A069QUB5</accession>
<reference evidence="1 2" key="1">
    <citation type="submission" date="2013-08" db="EMBL/GenBank/DDBJ databases">
        <authorList>
            <person name="Weinstock G."/>
            <person name="Sodergren E."/>
            <person name="Wylie T."/>
            <person name="Fulton L."/>
            <person name="Fulton R."/>
            <person name="Fronick C."/>
            <person name="O'Laughlin M."/>
            <person name="Godfrey J."/>
            <person name="Miner T."/>
            <person name="Herter B."/>
            <person name="Appelbaum E."/>
            <person name="Cordes M."/>
            <person name="Lek S."/>
            <person name="Wollam A."/>
            <person name="Pepin K.H."/>
            <person name="Palsikar V.B."/>
            <person name="Mitreva M."/>
            <person name="Wilson R.K."/>
        </authorList>
    </citation>
    <scope>NUCLEOTIDE SEQUENCE [LARGE SCALE GENOMIC DNA]</scope>
    <source>
        <strain evidence="1 2">ATCC 15930</strain>
    </source>
</reference>
<dbReference type="Pfam" id="PF04074">
    <property type="entry name" value="DUF386"/>
    <property type="match status" value="1"/>
</dbReference>
<dbReference type="SUPFAM" id="SSF51197">
    <property type="entry name" value="Clavaminate synthase-like"/>
    <property type="match status" value="1"/>
</dbReference>
<dbReference type="eggNOG" id="COG2731">
    <property type="taxonomic scope" value="Bacteria"/>
</dbReference>
<organism evidence="1 2">
    <name type="scientific">Hoylesella loescheii DSM 19665 = JCM 12249 = ATCC 15930</name>
    <dbReference type="NCBI Taxonomy" id="1122985"/>
    <lineage>
        <taxon>Bacteria</taxon>
        <taxon>Pseudomonadati</taxon>
        <taxon>Bacteroidota</taxon>
        <taxon>Bacteroidia</taxon>
        <taxon>Bacteroidales</taxon>
        <taxon>Prevotellaceae</taxon>
        <taxon>Hoylesella</taxon>
    </lineage>
</organism>
<evidence type="ECO:0000313" key="2">
    <source>
        <dbReference type="Proteomes" id="UP000027442"/>
    </source>
</evidence>
<proteinExistence type="predicted"/>
<keyword evidence="2" id="KW-1185">Reference proteome</keyword>
<comment type="caution">
    <text evidence="1">The sequence shown here is derived from an EMBL/GenBank/DDBJ whole genome shotgun (WGS) entry which is preliminary data.</text>
</comment>
<dbReference type="EMBL" id="JNGW01000015">
    <property type="protein sequence ID" value="KDR53471.1"/>
    <property type="molecule type" value="Genomic_DNA"/>
</dbReference>
<dbReference type="NCBIfam" id="TIGR00022">
    <property type="entry name" value="YhcH/YjgK/YiaL family protein"/>
    <property type="match status" value="1"/>
</dbReference>